<evidence type="ECO:0000313" key="9">
    <source>
        <dbReference type="EMBL" id="OSS46372.1"/>
    </source>
</evidence>
<evidence type="ECO:0000256" key="6">
    <source>
        <dbReference type="ARBA" id="ARBA00023136"/>
    </source>
</evidence>
<dbReference type="Gene3D" id="1.20.1540.10">
    <property type="entry name" value="Rhomboid-like"/>
    <property type="match status" value="1"/>
</dbReference>
<dbReference type="InterPro" id="IPR035952">
    <property type="entry name" value="Rhomboid-like_sf"/>
</dbReference>
<evidence type="ECO:0000256" key="7">
    <source>
        <dbReference type="SAM" id="Phobius"/>
    </source>
</evidence>
<reference evidence="9 10" key="1">
    <citation type="journal article" date="2017" name="Genome Announc.">
        <title>Genome sequence of the saprophytic ascomycete Epicoccum nigrum ICMP 19927 strain isolated from New Zealand.</title>
        <authorList>
            <person name="Fokin M."/>
            <person name="Fleetwood D."/>
            <person name="Weir B.S."/>
            <person name="Villas-Boas S.G."/>
        </authorList>
    </citation>
    <scope>NUCLEOTIDE SEQUENCE [LARGE SCALE GENOMIC DNA]</scope>
    <source>
        <strain evidence="9 10">ICMP 19927</strain>
    </source>
</reference>
<dbReference type="OMA" id="VFLAWQY"/>
<evidence type="ECO:0000313" key="10">
    <source>
        <dbReference type="Proteomes" id="UP000193240"/>
    </source>
</evidence>
<dbReference type="Proteomes" id="UP000193240">
    <property type="component" value="Unassembled WGS sequence"/>
</dbReference>
<keyword evidence="10" id="KW-1185">Reference proteome</keyword>
<dbReference type="GO" id="GO:0016020">
    <property type="term" value="C:membrane"/>
    <property type="evidence" value="ECO:0007669"/>
    <property type="project" value="UniProtKB-SubCell"/>
</dbReference>
<feature type="transmembrane region" description="Helical" evidence="7">
    <location>
        <begin position="152"/>
        <end position="173"/>
    </location>
</feature>
<comment type="similarity">
    <text evidence="2">Belongs to the peptidase S54 family.</text>
</comment>
<proteinExistence type="inferred from homology"/>
<keyword evidence="5 7" id="KW-1133">Transmembrane helix</keyword>
<dbReference type="EMBL" id="KZ107851">
    <property type="protein sequence ID" value="OSS46372.1"/>
    <property type="molecule type" value="Genomic_DNA"/>
</dbReference>
<evidence type="ECO:0000259" key="8">
    <source>
        <dbReference type="Pfam" id="PF01694"/>
    </source>
</evidence>
<keyword evidence="4" id="KW-0378">Hydrolase</keyword>
<gene>
    <name evidence="9" type="ORF">B5807_08418</name>
</gene>
<dbReference type="InterPro" id="IPR050925">
    <property type="entry name" value="Rhomboid_protease_S54"/>
</dbReference>
<sequence length="279" mass="31221">MLSFVRLARTARPCPAPSKPFSASFFSKATPKRPIPFNFFKHHPSTLVSGLRQARLKSGSLGPQRRFAANQFILNGLIGVNVALYGYQTYIWVQAKQGYMDNFKKHMQNWTMNLRDVKNGYWWQTVTCMFSHGGFMHLGFNMLTFWSLGRMLCAMPVTPGQFTLVVLGSGLAGNLLWLAQQQLQEQTGKYRPARALGFSGAVTGTVTAAACFLPREKIGVFGVINMPLWMFVVGYGIYDGYYLNGENTQVAHAGHLGGMAFGLVYYFLRLRKLKFPGSI</sequence>
<evidence type="ECO:0000256" key="1">
    <source>
        <dbReference type="ARBA" id="ARBA00004141"/>
    </source>
</evidence>
<dbReference type="AlphaFoldDB" id="A0A1Y2LRY8"/>
<dbReference type="STRING" id="105696.A0A1Y2LRY8"/>
<feature type="domain" description="Peptidase S54 rhomboid" evidence="8">
    <location>
        <begin position="120"/>
        <end position="271"/>
    </location>
</feature>
<dbReference type="PANTHER" id="PTHR43731:SF14">
    <property type="entry name" value="PRESENILIN-ASSOCIATED RHOMBOID-LIKE PROTEIN, MITOCHONDRIAL"/>
    <property type="match status" value="1"/>
</dbReference>
<keyword evidence="6 7" id="KW-0472">Membrane</keyword>
<evidence type="ECO:0000256" key="4">
    <source>
        <dbReference type="ARBA" id="ARBA00022801"/>
    </source>
</evidence>
<evidence type="ECO:0000256" key="3">
    <source>
        <dbReference type="ARBA" id="ARBA00022692"/>
    </source>
</evidence>
<evidence type="ECO:0000256" key="5">
    <source>
        <dbReference type="ARBA" id="ARBA00022989"/>
    </source>
</evidence>
<feature type="transmembrane region" description="Helical" evidence="7">
    <location>
        <begin position="121"/>
        <end position="140"/>
    </location>
</feature>
<dbReference type="GO" id="GO:0004252">
    <property type="term" value="F:serine-type endopeptidase activity"/>
    <property type="evidence" value="ECO:0007669"/>
    <property type="project" value="InterPro"/>
</dbReference>
<dbReference type="PANTHER" id="PTHR43731">
    <property type="entry name" value="RHOMBOID PROTEASE"/>
    <property type="match status" value="1"/>
</dbReference>
<feature type="transmembrane region" description="Helical" evidence="7">
    <location>
        <begin position="250"/>
        <end position="268"/>
    </location>
</feature>
<organism evidence="9 10">
    <name type="scientific">Epicoccum nigrum</name>
    <name type="common">Soil fungus</name>
    <name type="synonym">Epicoccum purpurascens</name>
    <dbReference type="NCBI Taxonomy" id="105696"/>
    <lineage>
        <taxon>Eukaryota</taxon>
        <taxon>Fungi</taxon>
        <taxon>Dikarya</taxon>
        <taxon>Ascomycota</taxon>
        <taxon>Pezizomycotina</taxon>
        <taxon>Dothideomycetes</taxon>
        <taxon>Pleosporomycetidae</taxon>
        <taxon>Pleosporales</taxon>
        <taxon>Pleosporineae</taxon>
        <taxon>Didymellaceae</taxon>
        <taxon>Epicoccum</taxon>
    </lineage>
</organism>
<dbReference type="InParanoid" id="A0A1Y2LRY8"/>
<protein>
    <recommendedName>
        <fullName evidence="8">Peptidase S54 rhomboid domain-containing protein</fullName>
    </recommendedName>
</protein>
<dbReference type="SUPFAM" id="SSF144091">
    <property type="entry name" value="Rhomboid-like"/>
    <property type="match status" value="1"/>
</dbReference>
<feature type="transmembrane region" description="Helical" evidence="7">
    <location>
        <begin position="220"/>
        <end position="238"/>
    </location>
</feature>
<accession>A0A1Y2LRY8</accession>
<dbReference type="Pfam" id="PF01694">
    <property type="entry name" value="Rhomboid"/>
    <property type="match status" value="1"/>
</dbReference>
<keyword evidence="3 7" id="KW-0812">Transmembrane</keyword>
<evidence type="ECO:0000256" key="2">
    <source>
        <dbReference type="ARBA" id="ARBA00009045"/>
    </source>
</evidence>
<dbReference type="InterPro" id="IPR022764">
    <property type="entry name" value="Peptidase_S54_rhomboid_dom"/>
</dbReference>
<feature type="transmembrane region" description="Helical" evidence="7">
    <location>
        <begin position="72"/>
        <end position="93"/>
    </location>
</feature>
<name>A0A1Y2LRY8_EPING</name>
<comment type="subcellular location">
    <subcellularLocation>
        <location evidence="1">Membrane</location>
        <topology evidence="1">Multi-pass membrane protein</topology>
    </subcellularLocation>
</comment>
<feature type="transmembrane region" description="Helical" evidence="7">
    <location>
        <begin position="193"/>
        <end position="213"/>
    </location>
</feature>